<dbReference type="PANTHER" id="PTHR28620">
    <property type="entry name" value="CENTROMERE PROTEIN V"/>
    <property type="match status" value="1"/>
</dbReference>
<dbReference type="PROSITE" id="PS51891">
    <property type="entry name" value="CENP_V_GFA"/>
    <property type="match status" value="1"/>
</dbReference>
<dbReference type="RefSeq" id="WP_158767116.1">
    <property type="nucleotide sequence ID" value="NZ_CP047045.1"/>
</dbReference>
<dbReference type="Proteomes" id="UP000431269">
    <property type="component" value="Chromosome"/>
</dbReference>
<dbReference type="KEGG" id="tsv:DSM104635_03176"/>
<evidence type="ECO:0000313" key="5">
    <source>
        <dbReference type="EMBL" id="QGZ96318.1"/>
    </source>
</evidence>
<evidence type="ECO:0000256" key="2">
    <source>
        <dbReference type="ARBA" id="ARBA00022723"/>
    </source>
</evidence>
<dbReference type="SUPFAM" id="SSF51316">
    <property type="entry name" value="Mss4-like"/>
    <property type="match status" value="1"/>
</dbReference>
<evidence type="ECO:0000256" key="3">
    <source>
        <dbReference type="ARBA" id="ARBA00022833"/>
    </source>
</evidence>
<dbReference type="InterPro" id="IPR006913">
    <property type="entry name" value="CENP-V/GFA"/>
</dbReference>
<name>A0A6I6MSJ9_9CAUL</name>
<proteinExistence type="inferred from homology"/>
<evidence type="ECO:0000313" key="6">
    <source>
        <dbReference type="Proteomes" id="UP000431269"/>
    </source>
</evidence>
<keyword evidence="2" id="KW-0479">Metal-binding</keyword>
<keyword evidence="3" id="KW-0862">Zinc</keyword>
<accession>A0A6I6MSJ9</accession>
<sequence length="135" mass="15179">MTQKTYHGSCHCGAVKYEADVDFDKGTGRCNCTYCFKTRSWGALLKPDQFRLIAGQGETSDYQFGMKVGHHRFCKHCGVITHGEGHLEQLGGDFVSIQVSTLDDVTPEDFAATPIQFQDGRHDNWWNEPAVKSYL</sequence>
<gene>
    <name evidence="5" type="ORF">DSM104635_03176</name>
</gene>
<protein>
    <recommendedName>
        <fullName evidence="4">CENP-V/GFA domain-containing protein</fullName>
    </recommendedName>
</protein>
<dbReference type="Pfam" id="PF04828">
    <property type="entry name" value="GFA"/>
    <property type="match status" value="1"/>
</dbReference>
<reference evidence="6" key="1">
    <citation type="submission" date="2019-12" db="EMBL/GenBank/DDBJ databases">
        <title>Complete genome of Terracaulis silvestris 0127_4.</title>
        <authorList>
            <person name="Vieira S."/>
            <person name="Riedel T."/>
            <person name="Sproer C."/>
            <person name="Pascual J."/>
            <person name="Boedeker C."/>
            <person name="Overmann J."/>
        </authorList>
    </citation>
    <scope>NUCLEOTIDE SEQUENCE [LARGE SCALE GENOMIC DNA]</scope>
    <source>
        <strain evidence="6">0127_4</strain>
    </source>
</reference>
<dbReference type="AlphaFoldDB" id="A0A6I6MSJ9"/>
<dbReference type="GO" id="GO:0046872">
    <property type="term" value="F:metal ion binding"/>
    <property type="evidence" value="ECO:0007669"/>
    <property type="project" value="UniProtKB-KW"/>
</dbReference>
<dbReference type="InterPro" id="IPR011057">
    <property type="entry name" value="Mss4-like_sf"/>
</dbReference>
<comment type="similarity">
    <text evidence="1">Belongs to the Gfa family.</text>
</comment>
<dbReference type="InterPro" id="IPR052355">
    <property type="entry name" value="CENP-V-like"/>
</dbReference>
<dbReference type="Gene3D" id="2.170.150.70">
    <property type="match status" value="1"/>
</dbReference>
<dbReference type="PANTHER" id="PTHR28620:SF1">
    <property type="entry name" value="CENP-V_GFA DOMAIN-CONTAINING PROTEIN"/>
    <property type="match status" value="1"/>
</dbReference>
<feature type="domain" description="CENP-V/GFA" evidence="4">
    <location>
        <begin position="6"/>
        <end position="126"/>
    </location>
</feature>
<organism evidence="5 6">
    <name type="scientific">Terricaulis silvestris</name>
    <dbReference type="NCBI Taxonomy" id="2686094"/>
    <lineage>
        <taxon>Bacteria</taxon>
        <taxon>Pseudomonadati</taxon>
        <taxon>Pseudomonadota</taxon>
        <taxon>Alphaproteobacteria</taxon>
        <taxon>Caulobacterales</taxon>
        <taxon>Caulobacteraceae</taxon>
        <taxon>Terricaulis</taxon>
    </lineage>
</organism>
<evidence type="ECO:0000256" key="1">
    <source>
        <dbReference type="ARBA" id="ARBA00005495"/>
    </source>
</evidence>
<keyword evidence="6" id="KW-1185">Reference proteome</keyword>
<dbReference type="EMBL" id="CP047045">
    <property type="protein sequence ID" value="QGZ96318.1"/>
    <property type="molecule type" value="Genomic_DNA"/>
</dbReference>
<dbReference type="GO" id="GO:0016846">
    <property type="term" value="F:carbon-sulfur lyase activity"/>
    <property type="evidence" value="ECO:0007669"/>
    <property type="project" value="InterPro"/>
</dbReference>
<evidence type="ECO:0000259" key="4">
    <source>
        <dbReference type="PROSITE" id="PS51891"/>
    </source>
</evidence>